<comment type="caution">
    <text evidence="1">The sequence shown here is derived from an EMBL/GenBank/DDBJ whole genome shotgun (WGS) entry which is preliminary data.</text>
</comment>
<proteinExistence type="predicted"/>
<dbReference type="Proteomes" id="UP001627284">
    <property type="component" value="Unassembled WGS sequence"/>
</dbReference>
<sequence length="131" mass="14535">MFNTTSIDECCPTFQSILGTSCPCYKYARDLDNQVLITLKAYCDVVTPCMSPSPKSSCPASDQEKVKTCMFNTTSIDECCPTFNSILGTSCPCYKYAEDLDNQVLITLESYCDVNNPCNSVQVIRLSKDDE</sequence>
<dbReference type="AlphaFoldDB" id="A0ABD2VEM8"/>
<accession>A0ABD2VEM8</accession>
<gene>
    <name evidence="1" type="ORF">AABB24_000124</name>
</gene>
<evidence type="ECO:0000313" key="2">
    <source>
        <dbReference type="Proteomes" id="UP001627284"/>
    </source>
</evidence>
<keyword evidence="2" id="KW-1185">Reference proteome</keyword>
<name>A0ABD2VEM8_9SOLN</name>
<organism evidence="1 2">
    <name type="scientific">Solanum stoloniferum</name>
    <dbReference type="NCBI Taxonomy" id="62892"/>
    <lineage>
        <taxon>Eukaryota</taxon>
        <taxon>Viridiplantae</taxon>
        <taxon>Streptophyta</taxon>
        <taxon>Embryophyta</taxon>
        <taxon>Tracheophyta</taxon>
        <taxon>Spermatophyta</taxon>
        <taxon>Magnoliopsida</taxon>
        <taxon>eudicotyledons</taxon>
        <taxon>Gunneridae</taxon>
        <taxon>Pentapetalae</taxon>
        <taxon>asterids</taxon>
        <taxon>lamiids</taxon>
        <taxon>Solanales</taxon>
        <taxon>Solanaceae</taxon>
        <taxon>Solanoideae</taxon>
        <taxon>Solaneae</taxon>
        <taxon>Solanum</taxon>
    </lineage>
</organism>
<protein>
    <submittedName>
        <fullName evidence="1">Uncharacterized protein</fullName>
    </submittedName>
</protein>
<evidence type="ECO:0000313" key="1">
    <source>
        <dbReference type="EMBL" id="KAL3379253.1"/>
    </source>
</evidence>
<reference evidence="1 2" key="1">
    <citation type="submission" date="2024-05" db="EMBL/GenBank/DDBJ databases">
        <title>De novo assembly of an allotetraploid wild potato.</title>
        <authorList>
            <person name="Hosaka A.J."/>
        </authorList>
    </citation>
    <scope>NUCLEOTIDE SEQUENCE [LARGE SCALE GENOMIC DNA]</scope>
    <source>
        <tissue evidence="1">Young leaves</tissue>
    </source>
</reference>
<dbReference type="EMBL" id="JBJKTR010000001">
    <property type="protein sequence ID" value="KAL3379253.1"/>
    <property type="molecule type" value="Genomic_DNA"/>
</dbReference>